<dbReference type="PANTHER" id="PTHR44196:SF1">
    <property type="entry name" value="DEHYDROGENASE_REDUCTASE SDR FAMILY MEMBER 7B"/>
    <property type="match status" value="1"/>
</dbReference>
<dbReference type="InterPro" id="IPR002347">
    <property type="entry name" value="SDR_fam"/>
</dbReference>
<dbReference type="PANTHER" id="PTHR44196">
    <property type="entry name" value="DEHYDROGENASE/REDUCTASE SDR FAMILY MEMBER 7B"/>
    <property type="match status" value="1"/>
</dbReference>
<dbReference type="Gene3D" id="3.40.50.720">
    <property type="entry name" value="NAD(P)-binding Rossmann-like Domain"/>
    <property type="match status" value="1"/>
</dbReference>
<dbReference type="EMBL" id="BAABGT010000003">
    <property type="protein sequence ID" value="GAA4535794.1"/>
    <property type="molecule type" value="Genomic_DNA"/>
</dbReference>
<dbReference type="Proteomes" id="UP001501598">
    <property type="component" value="Unassembled WGS sequence"/>
</dbReference>
<sequence>MQIASSVALVTGANRGLGRAFTEALLERGAAKVYATARRPETVDIPGVEVLPLDITDPASVAAAAEAAPDVTLLVNNAGISTGQSLLTGDLAEIRREMEVHFFGTLAVTRAFAARLDGLVNVLSALSWFSFPGATSYAAAKAAEWSLTNGLRLELPDTLVTGVHLGTADTDMTKDVVGFPKLAPAELARIVLDGVEAGEIEILADEWSVMVKKALQEPGVFVP</sequence>
<dbReference type="PRINTS" id="PR00081">
    <property type="entry name" value="GDHRDH"/>
</dbReference>
<accession>A0ABP8RDR5</accession>
<evidence type="ECO:0000313" key="5">
    <source>
        <dbReference type="EMBL" id="GAA4535794.1"/>
    </source>
</evidence>
<name>A0ABP8RDR5_9PSEU</name>
<protein>
    <submittedName>
        <fullName evidence="5">SDR family oxidoreductase</fullName>
    </submittedName>
</protein>
<dbReference type="Pfam" id="PF00106">
    <property type="entry name" value="adh_short"/>
    <property type="match status" value="1"/>
</dbReference>
<dbReference type="SUPFAM" id="SSF51735">
    <property type="entry name" value="NAD(P)-binding Rossmann-fold domains"/>
    <property type="match status" value="1"/>
</dbReference>
<dbReference type="PRINTS" id="PR00080">
    <property type="entry name" value="SDRFAMILY"/>
</dbReference>
<comment type="similarity">
    <text evidence="1 3">Belongs to the short-chain dehydrogenases/reductases (SDR) family.</text>
</comment>
<evidence type="ECO:0000256" key="2">
    <source>
        <dbReference type="ARBA" id="ARBA00023002"/>
    </source>
</evidence>
<dbReference type="NCBIfam" id="NF006119">
    <property type="entry name" value="PRK08264.1-5"/>
    <property type="match status" value="1"/>
</dbReference>
<dbReference type="SMART" id="SM00822">
    <property type="entry name" value="PKS_KR"/>
    <property type="match status" value="1"/>
</dbReference>
<feature type="domain" description="Ketoreductase" evidence="4">
    <location>
        <begin position="6"/>
        <end position="169"/>
    </location>
</feature>
<dbReference type="InterPro" id="IPR057326">
    <property type="entry name" value="KR_dom"/>
</dbReference>
<keyword evidence="2" id="KW-0560">Oxidoreductase</keyword>
<evidence type="ECO:0000313" key="6">
    <source>
        <dbReference type="Proteomes" id="UP001501598"/>
    </source>
</evidence>
<reference evidence="6" key="1">
    <citation type="journal article" date="2019" name="Int. J. Syst. Evol. Microbiol.">
        <title>The Global Catalogue of Microorganisms (GCM) 10K type strain sequencing project: providing services to taxonomists for standard genome sequencing and annotation.</title>
        <authorList>
            <consortium name="The Broad Institute Genomics Platform"/>
            <consortium name="The Broad Institute Genome Sequencing Center for Infectious Disease"/>
            <person name="Wu L."/>
            <person name="Ma J."/>
        </authorList>
    </citation>
    <scope>NUCLEOTIDE SEQUENCE [LARGE SCALE GENOMIC DNA]</scope>
    <source>
        <strain evidence="6">JCM 17906</strain>
    </source>
</reference>
<gene>
    <name evidence="5" type="ORF">GCM10023175_01880</name>
</gene>
<evidence type="ECO:0000259" key="4">
    <source>
        <dbReference type="SMART" id="SM00822"/>
    </source>
</evidence>
<proteinExistence type="inferred from homology"/>
<keyword evidence="6" id="KW-1185">Reference proteome</keyword>
<organism evidence="5 6">
    <name type="scientific">Pseudonocardia xishanensis</name>
    <dbReference type="NCBI Taxonomy" id="630995"/>
    <lineage>
        <taxon>Bacteria</taxon>
        <taxon>Bacillati</taxon>
        <taxon>Actinomycetota</taxon>
        <taxon>Actinomycetes</taxon>
        <taxon>Pseudonocardiales</taxon>
        <taxon>Pseudonocardiaceae</taxon>
        <taxon>Pseudonocardia</taxon>
    </lineage>
</organism>
<comment type="caution">
    <text evidence="5">The sequence shown here is derived from an EMBL/GenBank/DDBJ whole genome shotgun (WGS) entry which is preliminary data.</text>
</comment>
<dbReference type="RefSeq" id="WP_345411699.1">
    <property type="nucleotide sequence ID" value="NZ_BAABGT010000003.1"/>
</dbReference>
<evidence type="ECO:0000256" key="3">
    <source>
        <dbReference type="RuleBase" id="RU000363"/>
    </source>
</evidence>
<dbReference type="InterPro" id="IPR036291">
    <property type="entry name" value="NAD(P)-bd_dom_sf"/>
</dbReference>
<evidence type="ECO:0000256" key="1">
    <source>
        <dbReference type="ARBA" id="ARBA00006484"/>
    </source>
</evidence>